<evidence type="ECO:0000313" key="15">
    <source>
        <dbReference type="EMBL" id="MBK1668559.1"/>
    </source>
</evidence>
<keyword evidence="6 13" id="KW-0812">Transmembrane</keyword>
<dbReference type="Gene3D" id="6.10.250.2080">
    <property type="match status" value="1"/>
</dbReference>
<dbReference type="PANTHER" id="PTHR30531">
    <property type="entry name" value="FLAGELLAR BIOSYNTHETIC PROTEIN FLHB"/>
    <property type="match status" value="1"/>
</dbReference>
<dbReference type="RefSeq" id="WP_200340875.1">
    <property type="nucleotide sequence ID" value="NZ_NRRL01000026.1"/>
</dbReference>
<organism evidence="15 16">
    <name type="scientific">Rhodovibrio sodomensis</name>
    <dbReference type="NCBI Taxonomy" id="1088"/>
    <lineage>
        <taxon>Bacteria</taxon>
        <taxon>Pseudomonadati</taxon>
        <taxon>Pseudomonadota</taxon>
        <taxon>Alphaproteobacteria</taxon>
        <taxon>Rhodospirillales</taxon>
        <taxon>Rhodovibrionaceae</taxon>
        <taxon>Rhodovibrio</taxon>
    </lineage>
</organism>
<dbReference type="Proteomes" id="UP001296873">
    <property type="component" value="Unassembled WGS sequence"/>
</dbReference>
<feature type="compositionally biased region" description="Basic and acidic residues" evidence="14">
    <location>
        <begin position="1"/>
        <end position="25"/>
    </location>
</feature>
<feature type="transmembrane region" description="Helical" evidence="13">
    <location>
        <begin position="35"/>
        <end position="56"/>
    </location>
</feature>
<dbReference type="InterPro" id="IPR029025">
    <property type="entry name" value="T3SS_substrate_exporter_C"/>
</dbReference>
<evidence type="ECO:0000256" key="1">
    <source>
        <dbReference type="ARBA" id="ARBA00004651"/>
    </source>
</evidence>
<evidence type="ECO:0000256" key="3">
    <source>
        <dbReference type="ARBA" id="ARBA00021622"/>
    </source>
</evidence>
<evidence type="ECO:0000256" key="10">
    <source>
        <dbReference type="ARBA" id="ARBA00023136"/>
    </source>
</evidence>
<keyword evidence="15" id="KW-0282">Flagellum</keyword>
<comment type="similarity">
    <text evidence="2 13">Belongs to the type III secretion exporter family.</text>
</comment>
<evidence type="ECO:0000256" key="7">
    <source>
        <dbReference type="ARBA" id="ARBA00022795"/>
    </source>
</evidence>
<evidence type="ECO:0000256" key="8">
    <source>
        <dbReference type="ARBA" id="ARBA00022927"/>
    </source>
</evidence>
<feature type="transmembrane region" description="Helical" evidence="13">
    <location>
        <begin position="186"/>
        <end position="212"/>
    </location>
</feature>
<dbReference type="InterPro" id="IPR006135">
    <property type="entry name" value="T3SS_substrate_exporter"/>
</dbReference>
<dbReference type="PRINTS" id="PR00950">
    <property type="entry name" value="TYPE3IMSPROT"/>
</dbReference>
<evidence type="ECO:0000256" key="11">
    <source>
        <dbReference type="ARBA" id="ARBA00023225"/>
    </source>
</evidence>
<gene>
    <name evidence="13 15" type="primary">flhB</name>
    <name evidence="15" type="ORF">CKO28_10995</name>
</gene>
<reference evidence="15 16" key="1">
    <citation type="journal article" date="2020" name="Microorganisms">
        <title>Osmotic Adaptation and Compatible Solute Biosynthesis of Phototrophic Bacteria as Revealed from Genome Analyses.</title>
        <authorList>
            <person name="Imhoff J.F."/>
            <person name="Rahn T."/>
            <person name="Kunzel S."/>
            <person name="Keller A."/>
            <person name="Neulinger S.C."/>
        </authorList>
    </citation>
    <scope>NUCLEOTIDE SEQUENCE [LARGE SCALE GENOMIC DNA]</scope>
    <source>
        <strain evidence="15 16">DSM 9895</strain>
    </source>
</reference>
<keyword evidence="9 13" id="KW-1133">Transmembrane helix</keyword>
<comment type="subcellular location">
    <subcellularLocation>
        <location evidence="1">Cell membrane</location>
        <topology evidence="1">Multi-pass membrane protein</topology>
    </subcellularLocation>
</comment>
<keyword evidence="7 13" id="KW-1005">Bacterial flagellum biogenesis</keyword>
<keyword evidence="8 13" id="KW-0653">Protein transport</keyword>
<evidence type="ECO:0000256" key="9">
    <source>
        <dbReference type="ARBA" id="ARBA00022989"/>
    </source>
</evidence>
<evidence type="ECO:0000256" key="14">
    <source>
        <dbReference type="SAM" id="MobiDB-lite"/>
    </source>
</evidence>
<keyword evidence="5 13" id="KW-1003">Cell membrane</keyword>
<keyword evidence="15" id="KW-0969">Cilium</keyword>
<feature type="transmembrane region" description="Helical" evidence="13">
    <location>
        <begin position="143"/>
        <end position="166"/>
    </location>
</feature>
<evidence type="ECO:0000256" key="4">
    <source>
        <dbReference type="ARBA" id="ARBA00022448"/>
    </source>
</evidence>
<dbReference type="PANTHER" id="PTHR30531:SF12">
    <property type="entry name" value="FLAGELLAR BIOSYNTHETIC PROTEIN FLHB"/>
    <property type="match status" value="1"/>
</dbReference>
<evidence type="ECO:0000256" key="6">
    <source>
        <dbReference type="ARBA" id="ARBA00022692"/>
    </source>
</evidence>
<keyword evidence="15" id="KW-0966">Cell projection</keyword>
<evidence type="ECO:0000256" key="2">
    <source>
        <dbReference type="ARBA" id="ARBA00010690"/>
    </source>
</evidence>
<name>A0ABS1DDS9_9PROT</name>
<dbReference type="EMBL" id="NRRL01000026">
    <property type="protein sequence ID" value="MBK1668559.1"/>
    <property type="molecule type" value="Genomic_DNA"/>
</dbReference>
<keyword evidence="11 13" id="KW-1006">Bacterial flagellum protein export</keyword>
<keyword evidence="4 13" id="KW-0813">Transport</keyword>
<dbReference type="NCBIfam" id="TIGR00328">
    <property type="entry name" value="flhB"/>
    <property type="match status" value="1"/>
</dbReference>
<keyword evidence="16" id="KW-1185">Reference proteome</keyword>
<comment type="caution">
    <text evidence="15">The sequence shown here is derived from an EMBL/GenBank/DDBJ whole genome shotgun (WGS) entry which is preliminary data.</text>
</comment>
<dbReference type="InterPro" id="IPR006136">
    <property type="entry name" value="FlhB"/>
</dbReference>
<sequence length="361" mass="39680">MAEEQTDKSQKTEDPTPKKLEDSRKKGQVAKSQEINHWFIILALGLILTILAPAMAGGVTDTLRRFIAKAAQLPTDGGILPVLTETLLDMLWVLLLPMGLLVVAALAANVLQFGFLLSAESLKPKAEKVSPIKGAKRLFSTRALVDFAKGVAKLSLVGLVAFLVIWPEHDSLPQLIEIGLVAQLEVLQIYAIKVTVAVLAVMTIIAALDFAYQRYKHHEEMKMSKQEIKDEFKQSEGDPQVKQRLRQLRMEKSRKRMMAAVPQADVVVTNPTHFAVALAYTHGEMAAPTVVAKGVDEVARRIREVAEANDVPLVENPPLARALHATVELDQEIPAEHYKAVAEIIGYVMRLKGRMPAGAGR</sequence>
<dbReference type="Pfam" id="PF01312">
    <property type="entry name" value="Bac_export_2"/>
    <property type="match status" value="1"/>
</dbReference>
<accession>A0ABS1DDS9</accession>
<comment type="function">
    <text evidence="12 13">Required for formation of the rod structure in the basal body of the flagellar apparatus. Together with FliI and FliH, may constitute the export apparatus of flagellin.</text>
</comment>
<evidence type="ECO:0000256" key="13">
    <source>
        <dbReference type="RuleBase" id="RU364091"/>
    </source>
</evidence>
<evidence type="ECO:0000256" key="5">
    <source>
        <dbReference type="ARBA" id="ARBA00022475"/>
    </source>
</evidence>
<keyword evidence="10 13" id="KW-0472">Membrane</keyword>
<feature type="transmembrane region" description="Helical" evidence="13">
    <location>
        <begin position="90"/>
        <end position="117"/>
    </location>
</feature>
<dbReference type="SUPFAM" id="SSF160544">
    <property type="entry name" value="EscU C-terminal domain-like"/>
    <property type="match status" value="1"/>
</dbReference>
<feature type="region of interest" description="Disordered" evidence="14">
    <location>
        <begin position="1"/>
        <end position="26"/>
    </location>
</feature>
<dbReference type="Gene3D" id="3.40.1690.10">
    <property type="entry name" value="secretion proteins EscU"/>
    <property type="match status" value="1"/>
</dbReference>
<protein>
    <recommendedName>
        <fullName evidence="3 13">Flagellar biosynthetic protein FlhB</fullName>
    </recommendedName>
</protein>
<evidence type="ECO:0000256" key="12">
    <source>
        <dbReference type="ARBA" id="ARBA00025078"/>
    </source>
</evidence>
<proteinExistence type="inferred from homology"/>
<evidence type="ECO:0000313" key="16">
    <source>
        <dbReference type="Proteomes" id="UP001296873"/>
    </source>
</evidence>